<dbReference type="GO" id="GO:0016614">
    <property type="term" value="F:oxidoreductase activity, acting on CH-OH group of donors"/>
    <property type="evidence" value="ECO:0007669"/>
    <property type="project" value="InterPro"/>
</dbReference>
<dbReference type="EMBL" id="KU202365">
    <property type="protein sequence ID" value="ANH22750.1"/>
    <property type="molecule type" value="Genomic_DNA"/>
</dbReference>
<organism evidence="5">
    <name type="scientific">Hypocrella siamensis</name>
    <dbReference type="NCBI Taxonomy" id="696354"/>
    <lineage>
        <taxon>Eukaryota</taxon>
        <taxon>Fungi</taxon>
        <taxon>Dikarya</taxon>
        <taxon>Ascomycota</taxon>
        <taxon>Pezizomycotina</taxon>
        <taxon>Sordariomycetes</taxon>
        <taxon>Hypocreomycetidae</taxon>
        <taxon>Hypocreales</taxon>
        <taxon>Clavicipitaceae</taxon>
        <taxon>Hypocrella</taxon>
    </lineage>
</organism>
<dbReference type="PANTHER" id="PTHR11552">
    <property type="entry name" value="GLUCOSE-METHANOL-CHOLINE GMC OXIDOREDUCTASE"/>
    <property type="match status" value="1"/>
</dbReference>
<comment type="cofactor">
    <cofactor evidence="2">
        <name>FAD</name>
        <dbReference type="ChEBI" id="CHEBI:57692"/>
    </cofactor>
</comment>
<dbReference type="InterPro" id="IPR007867">
    <property type="entry name" value="GMC_OxRtase_C"/>
</dbReference>
<dbReference type="GO" id="GO:0050660">
    <property type="term" value="F:flavin adenine dinucleotide binding"/>
    <property type="evidence" value="ECO:0007669"/>
    <property type="project" value="InterPro"/>
</dbReference>
<evidence type="ECO:0008006" key="6">
    <source>
        <dbReference type="Google" id="ProtNLM"/>
    </source>
</evidence>
<evidence type="ECO:0000256" key="2">
    <source>
        <dbReference type="PIRSR" id="PIRSR000137-2"/>
    </source>
</evidence>
<reference evidence="5" key="1">
    <citation type="journal article" date="2016" name="BMC Genomics">
        <title>Genome sequence and comparative analysis of clavicipitaceous insect-pathogenic fungus Aschersonia badia with Metarhizium spp.</title>
        <authorList>
            <person name="Agrawal Y."/>
            <person name="Narwani T."/>
            <person name="Subramanian S."/>
        </authorList>
    </citation>
    <scope>NUCLEOTIDE SEQUENCE</scope>
    <source>
        <strain evidence="5">MTCC 10142</strain>
    </source>
</reference>
<dbReference type="InterPro" id="IPR000172">
    <property type="entry name" value="GMC_OxRdtase_N"/>
</dbReference>
<dbReference type="PANTHER" id="PTHR11552:SF210">
    <property type="entry name" value="GLUCOSE-METHANOL-CHOLINE OXIDOREDUCTASE N-TERMINAL DOMAIN-CONTAINING PROTEIN-RELATED"/>
    <property type="match status" value="1"/>
</dbReference>
<comment type="similarity">
    <text evidence="1">Belongs to the GMC oxidoreductase family.</text>
</comment>
<dbReference type="AlphaFoldDB" id="A0A173G968"/>
<dbReference type="Gene3D" id="3.50.50.60">
    <property type="entry name" value="FAD/NAD(P)-binding domain"/>
    <property type="match status" value="1"/>
</dbReference>
<feature type="non-terminal residue" evidence="5">
    <location>
        <position position="1"/>
    </location>
</feature>
<dbReference type="InterPro" id="IPR036188">
    <property type="entry name" value="FAD/NAD-bd_sf"/>
</dbReference>
<accession>A0A173G968</accession>
<feature type="non-terminal residue" evidence="5">
    <location>
        <position position="649"/>
    </location>
</feature>
<dbReference type="Gene3D" id="3.30.560.10">
    <property type="entry name" value="Glucose Oxidase, domain 3"/>
    <property type="match status" value="1"/>
</dbReference>
<feature type="domain" description="Glucose-methanol-choline oxidoreductase C-terminal" evidence="4">
    <location>
        <begin position="494"/>
        <end position="634"/>
    </location>
</feature>
<feature type="binding site" evidence="2">
    <location>
        <position position="274"/>
    </location>
    <ligand>
        <name>FAD</name>
        <dbReference type="ChEBI" id="CHEBI:57692"/>
    </ligand>
</feature>
<proteinExistence type="inferred from homology"/>
<evidence type="ECO:0000313" key="5">
    <source>
        <dbReference type="EMBL" id="ANH22750.1"/>
    </source>
</evidence>
<dbReference type="Pfam" id="PF05199">
    <property type="entry name" value="GMC_oxred_C"/>
    <property type="match status" value="1"/>
</dbReference>
<keyword evidence="2" id="KW-0285">Flavoprotein</keyword>
<dbReference type="SUPFAM" id="SSF54373">
    <property type="entry name" value="FAD-linked reductases, C-terminal domain"/>
    <property type="match status" value="1"/>
</dbReference>
<sequence length="649" mass="69293">CPGVQPTWAVVVSSLSPLQTLNYGRVHRPSALVLAILNMFSSEADIIIVGAGTAGLVLASRLSEDPSLQIVVLEAGQDHGNDARVKTPALWPGLVGSEADWNFVTQPQAALNGKAISIPQGRMVGGSSAMNGQAFIANSKANVDAWGKLGNPGWDWDTLSPYYRKVFTLTLPPSEEKQKELGLAYVDKNMTGTGPVQASFPDSINDPIAEAWVKSLEGLGYPMQHDPFGGKAIGGYTNAATIDPVTKTRSYAASAYLEPAAKRSNLQVTTGALVEKLLFRGSTPDGRAIVFGVQFTKDGEWQVIKARKQVILCAGVFNSPKILELSGIGSRALLAEHKIAVVVDNPNVGENLQDHVLSGISFEVQDFINTKDDLMRQVPEVLGAAMNDYNTRQSGPFTVGGNYSSALLPVPDLSGPELSAVLDMIPRSVDPASPFQAKLADFVRSLLTNPQEATGGYFTYPAQSDFTGSDTGAEIVRTKFPENYITIAVCLLHPLSCGSSHIASADPVAPPAIDPHYLSNPVDVELLARLVRYIDAIATSKPLASMLKPGGKRSPGIPDDFREVPLDEVKDFVRSAAKSTFHPTSTCAMMPRDKGGVVDPRLRVWGTEGLRVVDASVIPLATRGNPQSSVYAIAEHVADMLKLDLAEAQ</sequence>
<evidence type="ECO:0000256" key="1">
    <source>
        <dbReference type="ARBA" id="ARBA00010790"/>
    </source>
</evidence>
<keyword evidence="2" id="KW-0274">FAD</keyword>
<evidence type="ECO:0000259" key="4">
    <source>
        <dbReference type="Pfam" id="PF05199"/>
    </source>
</evidence>
<feature type="binding site" evidence="2">
    <location>
        <begin position="626"/>
        <end position="627"/>
    </location>
    <ligand>
        <name>FAD</name>
        <dbReference type="ChEBI" id="CHEBI:57692"/>
    </ligand>
</feature>
<feature type="domain" description="Glucose-methanol-choline oxidoreductase N-terminal" evidence="3">
    <location>
        <begin position="45"/>
        <end position="356"/>
    </location>
</feature>
<dbReference type="InterPro" id="IPR012132">
    <property type="entry name" value="GMC_OxRdtase"/>
</dbReference>
<protein>
    <recommendedName>
        <fullName evidence="6">Glucose-methanol-choline oxidoreductase N-terminal domain-containing protein</fullName>
    </recommendedName>
</protein>
<dbReference type="Pfam" id="PF00732">
    <property type="entry name" value="GMC_oxred_N"/>
    <property type="match status" value="1"/>
</dbReference>
<name>A0A173G968_9HYPO</name>
<evidence type="ECO:0000259" key="3">
    <source>
        <dbReference type="Pfam" id="PF00732"/>
    </source>
</evidence>
<dbReference type="SUPFAM" id="SSF51905">
    <property type="entry name" value="FAD/NAD(P)-binding domain"/>
    <property type="match status" value="1"/>
</dbReference>
<dbReference type="PIRSF" id="PIRSF000137">
    <property type="entry name" value="Alcohol_oxidase"/>
    <property type="match status" value="1"/>
</dbReference>